<evidence type="ECO:0000313" key="1">
    <source>
        <dbReference type="EMBL" id="PXF59467.1"/>
    </source>
</evidence>
<comment type="caution">
    <text evidence="1">The sequence shown here is derived from an EMBL/GenBank/DDBJ whole genome shotgun (WGS) entry which is preliminary data.</text>
</comment>
<name>A0AC61L129_9EURY</name>
<gene>
    <name evidence="1" type="ORF">C4B59_11275</name>
</gene>
<evidence type="ECO:0000313" key="2">
    <source>
        <dbReference type="Proteomes" id="UP000248329"/>
    </source>
</evidence>
<dbReference type="EMBL" id="PQXF01000024">
    <property type="protein sequence ID" value="PXF59467.1"/>
    <property type="molecule type" value="Genomic_DNA"/>
</dbReference>
<reference evidence="1" key="1">
    <citation type="submission" date="2018-01" db="EMBL/GenBank/DDBJ databases">
        <authorList>
            <person name="Krukenberg V."/>
        </authorList>
    </citation>
    <scope>NUCLEOTIDE SEQUENCE</scope>
    <source>
        <strain evidence="1">E20ANME2</strain>
    </source>
</reference>
<proteinExistence type="predicted"/>
<organism evidence="1 2">
    <name type="scientific">Candidatus Methanogaster sp</name>
    <dbReference type="NCBI Taxonomy" id="3386292"/>
    <lineage>
        <taxon>Archaea</taxon>
        <taxon>Methanobacteriati</taxon>
        <taxon>Methanobacteriota</taxon>
        <taxon>Stenosarchaea group</taxon>
        <taxon>Methanomicrobia</taxon>
        <taxon>Methanosarcinales</taxon>
        <taxon>ANME-2 cluster</taxon>
        <taxon>Candidatus Methanogasteraceae</taxon>
        <taxon>Candidatus Methanogaster</taxon>
    </lineage>
</organism>
<dbReference type="Proteomes" id="UP000248329">
    <property type="component" value="Unassembled WGS sequence"/>
</dbReference>
<sequence>MSHVVMRANSSQDIEGVIRDIDVLKVLFAELMEDGKEKYLILIDGKIPDTAVEAVPEHFRDEEKRREYYKFFKEVSDIYDILSPDAFLRPYIEDIETLAKMCRILKEAYDPGISIDREFSRKIAKLVQEHTKSSKIRSSLDLYEKRGYA</sequence>
<protein>
    <submittedName>
        <fullName evidence="1">Uncharacterized protein</fullName>
    </submittedName>
</protein>
<accession>A0AC61L129</accession>